<proteinExistence type="predicted"/>
<accession>A0A6S6XNL7</accession>
<feature type="region of interest" description="Disordered" evidence="1">
    <location>
        <begin position="1"/>
        <end position="26"/>
    </location>
</feature>
<dbReference type="EMBL" id="LR778301">
    <property type="protein sequence ID" value="CAB1367426.1"/>
    <property type="molecule type" value="Genomic_DNA"/>
</dbReference>
<reference evidence="2 3" key="1">
    <citation type="submission" date="2020-03" db="EMBL/GenBank/DDBJ databases">
        <authorList>
            <consortium name="Genoscope - CEA"/>
            <person name="William W."/>
        </authorList>
    </citation>
    <scope>NUCLEOTIDE SEQUENCE [LARGE SCALE GENOMIC DNA]</scope>
    <source>
        <strain evidence="3">DSM 16959</strain>
    </source>
</reference>
<evidence type="ECO:0000313" key="2">
    <source>
        <dbReference type="EMBL" id="CAB1367426.1"/>
    </source>
</evidence>
<protein>
    <submittedName>
        <fullName evidence="2">Uncharacterized protein</fullName>
    </submittedName>
</protein>
<dbReference type="AlphaFoldDB" id="A0A6S6XNL7"/>
<feature type="compositionally biased region" description="Pro residues" evidence="1">
    <location>
        <begin position="1"/>
        <end position="10"/>
    </location>
</feature>
<dbReference type="KEGG" id="doe:DENOEST_0254"/>
<evidence type="ECO:0000256" key="1">
    <source>
        <dbReference type="SAM" id="MobiDB-lite"/>
    </source>
</evidence>
<name>A0A6S6XNL7_9PROT</name>
<sequence>MLNLGPPLPSFPLGEASSKSRKWLRT</sequence>
<gene>
    <name evidence="2" type="ORF">DENOEST_0254</name>
</gene>
<organism evidence="2 3">
    <name type="scientific">Denitratisoma oestradiolicum</name>
    <dbReference type="NCBI Taxonomy" id="311182"/>
    <lineage>
        <taxon>Bacteria</taxon>
        <taxon>Pseudomonadati</taxon>
        <taxon>Pseudomonadota</taxon>
        <taxon>Betaproteobacteria</taxon>
        <taxon>Nitrosomonadales</taxon>
        <taxon>Sterolibacteriaceae</taxon>
        <taxon>Denitratisoma</taxon>
    </lineage>
</organism>
<dbReference type="Proteomes" id="UP000515733">
    <property type="component" value="Chromosome"/>
</dbReference>
<evidence type="ECO:0000313" key="3">
    <source>
        <dbReference type="Proteomes" id="UP000515733"/>
    </source>
</evidence>
<keyword evidence="3" id="KW-1185">Reference proteome</keyword>